<organism evidence="2 3">
    <name type="scientific">Conexivisphaera calida</name>
    <dbReference type="NCBI Taxonomy" id="1874277"/>
    <lineage>
        <taxon>Archaea</taxon>
        <taxon>Nitrososphaerota</taxon>
        <taxon>Conexivisphaeria</taxon>
        <taxon>Conexivisphaerales</taxon>
        <taxon>Conexivisphaeraceae</taxon>
        <taxon>Conexivisphaera</taxon>
    </lineage>
</organism>
<dbReference type="Proteomes" id="UP000509448">
    <property type="component" value="Chromosome"/>
</dbReference>
<dbReference type="Pfam" id="PF13349">
    <property type="entry name" value="DUF4097"/>
    <property type="match status" value="1"/>
</dbReference>
<dbReference type="AlphaFoldDB" id="A0A4P2VCM3"/>
<accession>A0A4P2VCM3</accession>
<proteinExistence type="predicted"/>
<evidence type="ECO:0000313" key="2">
    <source>
        <dbReference type="EMBL" id="BBE42264.1"/>
    </source>
</evidence>
<dbReference type="InterPro" id="IPR025164">
    <property type="entry name" value="Toastrack_DUF4097"/>
</dbReference>
<evidence type="ECO:0000259" key="1">
    <source>
        <dbReference type="Pfam" id="PF13349"/>
    </source>
</evidence>
<dbReference type="KEGG" id="ccai:NAS2_0875"/>
<name>A0A4P2VCM3_9ARCH</name>
<dbReference type="SUPFAM" id="SSF63825">
    <property type="entry name" value="YWTD domain"/>
    <property type="match status" value="1"/>
</dbReference>
<dbReference type="EMBL" id="AP018732">
    <property type="protein sequence ID" value="BBE42264.1"/>
    <property type="molecule type" value="Genomic_DNA"/>
</dbReference>
<keyword evidence="3" id="KW-1185">Reference proteome</keyword>
<sequence length="277" mass="28852">MRLIVAAALVLLVVAVGLVLTFWAAPFAAIQQWKGGGFSRTYNESASIGEVYVSDPYGSVSIGAWNGTYVKVVCQGYAFPGSFAAFPEVGERSGALDVVVPAQQFTVTYVMNVEVELPNDVESPVGITASSTDGNVYVVWANAPEIYATTVDGNVYVNTTYVQQLVARTTNGDVHLYLDGSESAVVDSVNGGIFAAVRDPGAGAYSFRTTNGDVTVVLPENTSARIFVYSSNGAYGVSGLQYAQSSQSSSGIYVVAGTGAASITATTVNGNVLVERG</sequence>
<feature type="domain" description="DUF4097" evidence="1">
    <location>
        <begin position="126"/>
        <end position="274"/>
    </location>
</feature>
<dbReference type="RefSeq" id="WP_174448515.1">
    <property type="nucleotide sequence ID" value="NZ_AP018732.1"/>
</dbReference>
<evidence type="ECO:0000313" key="3">
    <source>
        <dbReference type="Proteomes" id="UP000509448"/>
    </source>
</evidence>
<gene>
    <name evidence="2" type="ORF">NAS2_0875</name>
</gene>
<reference evidence="2 3" key="1">
    <citation type="journal article" date="2019" name="ISME J.">
        <title>Isolation and characterization of a thermophilic sulfur- and iron-reducing thaumarchaeote from a terrestrial acidic hot spring.</title>
        <authorList>
            <person name="Kato S."/>
            <person name="Itoh T."/>
            <person name="Yuki M."/>
            <person name="Nagamori M."/>
            <person name="Ohnishi M."/>
            <person name="Uematsu K."/>
            <person name="Suzuki K."/>
            <person name="Takashina T."/>
            <person name="Ohkuma M."/>
        </authorList>
    </citation>
    <scope>NUCLEOTIDE SEQUENCE [LARGE SCALE GENOMIC DNA]</scope>
    <source>
        <strain evidence="2 3">NAS-02</strain>
    </source>
</reference>
<protein>
    <recommendedName>
        <fullName evidence="1">DUF4097 domain-containing protein</fullName>
    </recommendedName>
</protein>
<dbReference type="GeneID" id="55584685"/>